<proteinExistence type="predicted"/>
<dbReference type="Gene3D" id="3.60.21.70">
    <property type="entry name" value="PhoD-like phosphatase"/>
    <property type="match status" value="1"/>
</dbReference>
<dbReference type="OrthoDB" id="327733at2"/>
<dbReference type="CDD" id="cd07389">
    <property type="entry name" value="MPP_PhoD"/>
    <property type="match status" value="1"/>
</dbReference>
<gene>
    <name evidence="2" type="ORF">EHQ58_09625</name>
</gene>
<sequence length="348" mass="40490">MKFFTSQFRIFFLVFFFLFSLTPVNGKKKQPRPVFKIAFGSCLDQNLEIKIWNSVLTKNPNIWLWLGDNIYKDTVDMNEKQSAYEIQKANPEYQILRKKTKVLGIWDDHDFGYNDVGEEYPMKKESKDLFLKFLDVPQNAEIRKHEGTYSVENIIHEGIKIKLILLDTRSFRSPLVSKINELGIKEYVANYEKTATILGEGQWNWLEKQLNEKSDVIIIVSSIQVLNDSHRFEKWGNFPLEREKLLAMIDRYTSGNAMFLSGDRHIAEIFQEKLKSGNTILDITSSSLNKPIPNRVQDDTDPRRISSVYAKENFGWIEISKEKQSIAVDISIQGIDEEALHTRINPKK</sequence>
<evidence type="ECO:0000313" key="3">
    <source>
        <dbReference type="Proteomes" id="UP000297693"/>
    </source>
</evidence>
<reference evidence="2" key="1">
    <citation type="journal article" date="2019" name="PLoS Negl. Trop. Dis.">
        <title>Revisiting the worldwide diversity of Leptospira species in the environment.</title>
        <authorList>
            <person name="Vincent A.T."/>
            <person name="Schiettekatte O."/>
            <person name="Bourhy P."/>
            <person name="Veyrier F.J."/>
            <person name="Picardeau M."/>
        </authorList>
    </citation>
    <scope>NUCLEOTIDE SEQUENCE [LARGE SCALE GENOMIC DNA]</scope>
    <source>
        <strain evidence="2">201702476</strain>
    </source>
</reference>
<dbReference type="RefSeq" id="WP_135623684.1">
    <property type="nucleotide sequence ID" value="NZ_RQGD01000025.1"/>
</dbReference>
<dbReference type="PANTHER" id="PTHR33987">
    <property type="entry name" value="CALCINEURIN-LIKE METALLO-PHOSPHOESTERASE SUPERFAMILY PROTEIN"/>
    <property type="match status" value="1"/>
</dbReference>
<dbReference type="InterPro" id="IPR038607">
    <property type="entry name" value="PhoD-like_sf"/>
</dbReference>
<accession>A0A4R9K4C7</accession>
<comment type="caution">
    <text evidence="2">The sequence shown here is derived from an EMBL/GenBank/DDBJ whole genome shotgun (WGS) entry which is preliminary data.</text>
</comment>
<protein>
    <submittedName>
        <fullName evidence="2">Alkaline phosphatase family protein</fullName>
    </submittedName>
</protein>
<evidence type="ECO:0000313" key="2">
    <source>
        <dbReference type="EMBL" id="TGL59158.1"/>
    </source>
</evidence>
<name>A0A4R9K4C7_9LEPT</name>
<dbReference type="Proteomes" id="UP000297693">
    <property type="component" value="Unassembled WGS sequence"/>
</dbReference>
<organism evidence="2 3">
    <name type="scientific">Leptospira ognonensis</name>
    <dbReference type="NCBI Taxonomy" id="2484945"/>
    <lineage>
        <taxon>Bacteria</taxon>
        <taxon>Pseudomonadati</taxon>
        <taxon>Spirochaetota</taxon>
        <taxon>Spirochaetia</taxon>
        <taxon>Leptospirales</taxon>
        <taxon>Leptospiraceae</taxon>
        <taxon>Leptospira</taxon>
    </lineage>
</organism>
<dbReference type="PANTHER" id="PTHR33987:SF1">
    <property type="entry name" value="CALCINEURIN-LIKE METALLO-PHOSPHOESTERASE SUPERFAMILY PROTEIN"/>
    <property type="match status" value="1"/>
</dbReference>
<dbReference type="SUPFAM" id="SSF56300">
    <property type="entry name" value="Metallo-dependent phosphatases"/>
    <property type="match status" value="1"/>
</dbReference>
<keyword evidence="3" id="KW-1185">Reference proteome</keyword>
<dbReference type="Pfam" id="PF09423">
    <property type="entry name" value="PhoD"/>
    <property type="match status" value="1"/>
</dbReference>
<dbReference type="EMBL" id="RQGD01000025">
    <property type="protein sequence ID" value="TGL59158.1"/>
    <property type="molecule type" value="Genomic_DNA"/>
</dbReference>
<feature type="domain" description="PhoD-like phosphatase metallophosphatase" evidence="1">
    <location>
        <begin position="48"/>
        <end position="298"/>
    </location>
</feature>
<evidence type="ECO:0000259" key="1">
    <source>
        <dbReference type="Pfam" id="PF09423"/>
    </source>
</evidence>
<dbReference type="InterPro" id="IPR018946">
    <property type="entry name" value="PhoD-like_MPP"/>
</dbReference>
<dbReference type="AlphaFoldDB" id="A0A4R9K4C7"/>
<dbReference type="InterPro" id="IPR029052">
    <property type="entry name" value="Metallo-depent_PP-like"/>
</dbReference>